<evidence type="ECO:0000259" key="8">
    <source>
        <dbReference type="Pfam" id="PF25876"/>
    </source>
</evidence>
<feature type="domain" description="Multidrug resistance protein MdtA-like barrel-sandwich hybrid" evidence="9">
    <location>
        <begin position="85"/>
        <end position="357"/>
    </location>
</feature>
<accession>W4L883</accession>
<dbReference type="Gene3D" id="2.40.30.170">
    <property type="match status" value="1"/>
</dbReference>
<gene>
    <name evidence="11" type="ORF">ETSY1_37300</name>
</gene>
<dbReference type="InterPro" id="IPR058792">
    <property type="entry name" value="Beta-barrel_RND_2"/>
</dbReference>
<dbReference type="EMBL" id="AZHW01001157">
    <property type="protein sequence ID" value="ETW93885.1"/>
    <property type="molecule type" value="Genomic_DNA"/>
</dbReference>
<evidence type="ECO:0000256" key="1">
    <source>
        <dbReference type="ARBA" id="ARBA00004167"/>
    </source>
</evidence>
<evidence type="ECO:0000256" key="3">
    <source>
        <dbReference type="ARBA" id="ARBA00022989"/>
    </source>
</evidence>
<reference evidence="11 12" key="1">
    <citation type="journal article" date="2014" name="Nature">
        <title>An environmental bacterial taxon with a large and distinct metabolic repertoire.</title>
        <authorList>
            <person name="Wilson M.C."/>
            <person name="Mori T."/>
            <person name="Ruckert C."/>
            <person name="Uria A.R."/>
            <person name="Helf M.J."/>
            <person name="Takada K."/>
            <person name="Gernert C."/>
            <person name="Steffens U.A."/>
            <person name="Heycke N."/>
            <person name="Schmitt S."/>
            <person name="Rinke C."/>
            <person name="Helfrich E.J."/>
            <person name="Brachmann A.O."/>
            <person name="Gurgui C."/>
            <person name="Wakimoto T."/>
            <person name="Kracht M."/>
            <person name="Crusemann M."/>
            <person name="Hentschel U."/>
            <person name="Abe I."/>
            <person name="Matsunaga S."/>
            <person name="Kalinowski J."/>
            <person name="Takeyama H."/>
            <person name="Piel J."/>
        </authorList>
    </citation>
    <scope>NUCLEOTIDE SEQUENCE [LARGE SCALE GENOMIC DNA]</scope>
    <source>
        <strain evidence="12">TSY1</strain>
    </source>
</reference>
<feature type="domain" description="Multidrug resistance protein MdtA-like alpha-helical hairpin" evidence="8">
    <location>
        <begin position="202"/>
        <end position="255"/>
    </location>
</feature>
<dbReference type="Pfam" id="PF25876">
    <property type="entry name" value="HH_MFP_RND"/>
    <property type="match status" value="1"/>
</dbReference>
<dbReference type="GO" id="GO:0016020">
    <property type="term" value="C:membrane"/>
    <property type="evidence" value="ECO:0007669"/>
    <property type="project" value="UniProtKB-SubCell"/>
</dbReference>
<dbReference type="PANTHER" id="PTHR30386:SF26">
    <property type="entry name" value="TRANSPORT PROTEIN COMB"/>
    <property type="match status" value="1"/>
</dbReference>
<feature type="region of interest" description="Disordered" evidence="6">
    <location>
        <begin position="1"/>
        <end position="38"/>
    </location>
</feature>
<dbReference type="PANTHER" id="PTHR30386">
    <property type="entry name" value="MEMBRANE FUSION SUBUNIT OF EMRAB-TOLC MULTIDRUG EFFLUX PUMP"/>
    <property type="match status" value="1"/>
</dbReference>
<organism evidence="11 12">
    <name type="scientific">Entotheonella factor</name>
    <dbReference type="NCBI Taxonomy" id="1429438"/>
    <lineage>
        <taxon>Bacteria</taxon>
        <taxon>Pseudomonadati</taxon>
        <taxon>Nitrospinota/Tectimicrobiota group</taxon>
        <taxon>Candidatus Tectimicrobiota</taxon>
        <taxon>Candidatus Entotheonellia</taxon>
        <taxon>Candidatus Entotheonellales</taxon>
        <taxon>Candidatus Entotheonellaceae</taxon>
        <taxon>Candidatus Entotheonella</taxon>
    </lineage>
</organism>
<feature type="coiled-coil region" evidence="5">
    <location>
        <begin position="124"/>
        <end position="151"/>
    </location>
</feature>
<evidence type="ECO:0000256" key="7">
    <source>
        <dbReference type="SAM" id="Phobius"/>
    </source>
</evidence>
<evidence type="ECO:0000256" key="5">
    <source>
        <dbReference type="SAM" id="Coils"/>
    </source>
</evidence>
<dbReference type="Gene3D" id="2.40.50.100">
    <property type="match status" value="1"/>
</dbReference>
<dbReference type="PATRIC" id="fig|1429438.4.peg.7000"/>
<keyword evidence="5" id="KW-0175">Coiled coil</keyword>
<feature type="transmembrane region" description="Helical" evidence="7">
    <location>
        <begin position="45"/>
        <end position="63"/>
    </location>
</feature>
<feature type="compositionally biased region" description="Polar residues" evidence="6">
    <location>
        <begin position="10"/>
        <end position="34"/>
    </location>
</feature>
<keyword evidence="12" id="KW-1185">Reference proteome</keyword>
<evidence type="ECO:0000256" key="6">
    <source>
        <dbReference type="SAM" id="MobiDB-lite"/>
    </source>
</evidence>
<feature type="domain" description="CusB-like beta-barrel" evidence="10">
    <location>
        <begin position="362"/>
        <end position="404"/>
    </location>
</feature>
<dbReference type="Proteomes" id="UP000019141">
    <property type="component" value="Unassembled WGS sequence"/>
</dbReference>
<dbReference type="PRINTS" id="PR01490">
    <property type="entry name" value="RTXTOXIND"/>
</dbReference>
<dbReference type="HOGENOM" id="CLU_018816_15_1_7"/>
<dbReference type="Gene3D" id="1.10.287.470">
    <property type="entry name" value="Helix hairpin bin"/>
    <property type="match status" value="2"/>
</dbReference>
<dbReference type="InterPro" id="IPR058624">
    <property type="entry name" value="MdtA-like_HH"/>
</dbReference>
<dbReference type="AlphaFoldDB" id="W4L883"/>
<keyword evidence="3 7" id="KW-1133">Transmembrane helix</keyword>
<keyword evidence="4 7" id="KW-0472">Membrane</keyword>
<protein>
    <submittedName>
        <fullName evidence="11">Uncharacterized protein</fullName>
    </submittedName>
</protein>
<dbReference type="SUPFAM" id="SSF111369">
    <property type="entry name" value="HlyD-like secretion proteins"/>
    <property type="match status" value="3"/>
</dbReference>
<dbReference type="GO" id="GO:0055085">
    <property type="term" value="P:transmembrane transport"/>
    <property type="evidence" value="ECO:0007669"/>
    <property type="project" value="InterPro"/>
</dbReference>
<feature type="coiled-coil region" evidence="5">
    <location>
        <begin position="229"/>
        <end position="270"/>
    </location>
</feature>
<evidence type="ECO:0000259" key="9">
    <source>
        <dbReference type="Pfam" id="PF25917"/>
    </source>
</evidence>
<dbReference type="Pfam" id="PF25954">
    <property type="entry name" value="Beta-barrel_RND_2"/>
    <property type="match status" value="1"/>
</dbReference>
<comment type="caution">
    <text evidence="11">The sequence shown here is derived from an EMBL/GenBank/DDBJ whole genome shotgun (WGS) entry which is preliminary data.</text>
</comment>
<dbReference type="InterPro" id="IPR050739">
    <property type="entry name" value="MFP"/>
</dbReference>
<evidence type="ECO:0000259" key="10">
    <source>
        <dbReference type="Pfam" id="PF25954"/>
    </source>
</evidence>
<proteinExistence type="predicted"/>
<dbReference type="Pfam" id="PF25917">
    <property type="entry name" value="BSH_RND"/>
    <property type="match status" value="1"/>
</dbReference>
<dbReference type="InterPro" id="IPR058625">
    <property type="entry name" value="MdtA-like_BSH"/>
</dbReference>
<name>W4L883_ENTF1</name>
<keyword evidence="2 7" id="KW-0812">Transmembrane</keyword>
<evidence type="ECO:0000313" key="12">
    <source>
        <dbReference type="Proteomes" id="UP000019141"/>
    </source>
</evidence>
<evidence type="ECO:0000256" key="4">
    <source>
        <dbReference type="ARBA" id="ARBA00023136"/>
    </source>
</evidence>
<sequence>MADHSEQGMEATQDTPQTSTSGDTDGSPPETSSDAGVEGGGRKRFVFLIGLLIVLAIATPYSWNLWQYYQNHESTDDAYVTGDIVPMSPLIAGTIVSVHVEDHQRVEAGQLLVRLDPREFEARVQQAQAMVKVAEARLRRAELEVVQEQDSTISDTARTSASLRAARSVFRETQHEIDESRAVLRTLETAVTVAQAEVDAQDAHLSMARTAFERARQLTDDGVVSQQQFDEAQNALQTAQAERRVAAQKLTQAQREVERARADLRTKRQSVERVRAMEAEAQAVVAGSQANEKNVDIKQAEVAVMRAMVQQRQADLDYANLQLDYTAVRASVAGVIAKNNVEVGQVAQAGRPLMAIVPLQHVWVEANFKETQLRLMRPGQKATLKVDAYPGEVFKGAIQSISPGTGAVFSLLPPENATGNFVKIVQRIPVKIVLDASANNGLVLRPGMSVIATVATRE</sequence>
<evidence type="ECO:0000256" key="2">
    <source>
        <dbReference type="ARBA" id="ARBA00022692"/>
    </source>
</evidence>
<comment type="subcellular location">
    <subcellularLocation>
        <location evidence="1">Membrane</location>
        <topology evidence="1">Single-pass membrane protein</topology>
    </subcellularLocation>
</comment>
<evidence type="ECO:0000313" key="11">
    <source>
        <dbReference type="EMBL" id="ETW93885.1"/>
    </source>
</evidence>